<evidence type="ECO:0008006" key="5">
    <source>
        <dbReference type="Google" id="ProtNLM"/>
    </source>
</evidence>
<evidence type="ECO:0000313" key="3">
    <source>
        <dbReference type="EMBL" id="PTB45194.1"/>
    </source>
</evidence>
<protein>
    <recommendedName>
        <fullName evidence="5">Mob1/phocein</fullName>
    </recommendedName>
</protein>
<feature type="binding site" evidence="1">
    <location>
        <position position="270"/>
    </location>
    <ligand>
        <name>Zn(2+)</name>
        <dbReference type="ChEBI" id="CHEBI:29105"/>
    </ligand>
</feature>
<proteinExistence type="predicted"/>
<name>A0A2T3ZK59_TRIA4</name>
<reference evidence="3 4" key="1">
    <citation type="submission" date="2016-07" db="EMBL/GenBank/DDBJ databases">
        <title>Multiple horizontal gene transfer events from other fungi enriched the ability of initially mycotrophic Trichoderma (Ascomycota) to feed on dead plant biomass.</title>
        <authorList>
            <consortium name="DOE Joint Genome Institute"/>
            <person name="Aerts A."/>
            <person name="Atanasova L."/>
            <person name="Chenthamara K."/>
            <person name="Zhang J."/>
            <person name="Grujic M."/>
            <person name="Henrissat B."/>
            <person name="Kuo A."/>
            <person name="Salamov A."/>
            <person name="Lipzen A."/>
            <person name="Labutti K."/>
            <person name="Barry K."/>
            <person name="Miao Y."/>
            <person name="Rahimi M.J."/>
            <person name="Shen Q."/>
            <person name="Grigoriev I.V."/>
            <person name="Kubicek C.P."/>
            <person name="Druzhinina I.S."/>
        </authorList>
    </citation>
    <scope>NUCLEOTIDE SEQUENCE [LARGE SCALE GENOMIC DNA]</scope>
    <source>
        <strain evidence="3 4">CBS 433.97</strain>
    </source>
</reference>
<dbReference type="SUPFAM" id="SSF101152">
    <property type="entry name" value="Mob1/phocein"/>
    <property type="match status" value="1"/>
</dbReference>
<sequence length="352" mass="38996">MSNLFSGIKAQIRGTSAKAGNPVKSPTASEASAHAQAQAQAHAQAQAAASSRSAAAADHHPSISSVSSSAAPKVSLPESLSFAKSIDAVVPTPLDIPRPLPLWLNTACAKHIVKGNFMTLSARPKTVEHGEWVAHQVVEHYRNLWNFVRVVHEKEDDGTSICNPMTCPKMSAGKNHSYTWLNKNHEPVELPAFEYMSLMQRWMSGKIDDPALFPTDPDTVSFATHPDYTSTAIQQLSGADDWFGGRSGFPKQMSSTCQLIFRQIFRVYAHLYWDHFVEPFYHLNLEKQLNSCFSHFLLTATTLDMLQPTELEPMQYLIDLWAADGTFPPESKPYSYANIERGRYIQSLSTGA</sequence>
<dbReference type="AlphaFoldDB" id="A0A2T3ZK59"/>
<dbReference type="InterPro" id="IPR036703">
    <property type="entry name" value="MOB_kinase_act_sf"/>
</dbReference>
<keyword evidence="4" id="KW-1185">Reference proteome</keyword>
<feature type="region of interest" description="Disordered" evidence="2">
    <location>
        <begin position="15"/>
        <end position="70"/>
    </location>
</feature>
<dbReference type="PANTHER" id="PTHR22599">
    <property type="entry name" value="MPS ONE BINDER KINASE ACTIVATOR-LIKE MOB"/>
    <property type="match status" value="1"/>
</dbReference>
<keyword evidence="1" id="KW-0862">Zinc</keyword>
<dbReference type="Gene3D" id="1.20.140.30">
    <property type="entry name" value="MOB kinase activator"/>
    <property type="match status" value="1"/>
</dbReference>
<evidence type="ECO:0000256" key="1">
    <source>
        <dbReference type="PIRSR" id="PIRSR605301-1"/>
    </source>
</evidence>
<feature type="compositionally biased region" description="Low complexity" evidence="2">
    <location>
        <begin position="28"/>
        <end position="70"/>
    </location>
</feature>
<keyword evidence="1" id="KW-0479">Metal-binding</keyword>
<evidence type="ECO:0000256" key="2">
    <source>
        <dbReference type="SAM" id="MobiDB-lite"/>
    </source>
</evidence>
<dbReference type="OrthoDB" id="10261121at2759"/>
<gene>
    <name evidence="3" type="ORF">M441DRAFT_54269</name>
</gene>
<feature type="binding site" evidence="1">
    <location>
        <position position="275"/>
    </location>
    <ligand>
        <name>Zn(2+)</name>
        <dbReference type="ChEBI" id="CHEBI:29105"/>
    </ligand>
</feature>
<dbReference type="Proteomes" id="UP000240493">
    <property type="component" value="Unassembled WGS sequence"/>
</dbReference>
<accession>A0A2T3ZK59</accession>
<feature type="binding site" evidence="1">
    <location>
        <position position="167"/>
    </location>
    <ligand>
        <name>Zn(2+)</name>
        <dbReference type="ChEBI" id="CHEBI:29105"/>
    </ligand>
</feature>
<dbReference type="STRING" id="1042311.A0A2T3ZK59"/>
<feature type="binding site" evidence="1">
    <location>
        <position position="162"/>
    </location>
    <ligand>
        <name>Zn(2+)</name>
        <dbReference type="ChEBI" id="CHEBI:29105"/>
    </ligand>
</feature>
<evidence type="ECO:0000313" key="4">
    <source>
        <dbReference type="Proteomes" id="UP000240493"/>
    </source>
</evidence>
<dbReference type="Pfam" id="PF03637">
    <property type="entry name" value="Mob1_phocein"/>
    <property type="match status" value="2"/>
</dbReference>
<dbReference type="SMART" id="SM01388">
    <property type="entry name" value="Mob1_phocein"/>
    <property type="match status" value="1"/>
</dbReference>
<dbReference type="InterPro" id="IPR005301">
    <property type="entry name" value="MOB_kinase_act_fam"/>
</dbReference>
<dbReference type="EMBL" id="KZ679257">
    <property type="protein sequence ID" value="PTB45194.1"/>
    <property type="molecule type" value="Genomic_DNA"/>
</dbReference>
<organism evidence="3 4">
    <name type="scientific">Trichoderma asperellum (strain ATCC 204424 / CBS 433.97 / NBRC 101777)</name>
    <dbReference type="NCBI Taxonomy" id="1042311"/>
    <lineage>
        <taxon>Eukaryota</taxon>
        <taxon>Fungi</taxon>
        <taxon>Dikarya</taxon>
        <taxon>Ascomycota</taxon>
        <taxon>Pezizomycotina</taxon>
        <taxon>Sordariomycetes</taxon>
        <taxon>Hypocreomycetidae</taxon>
        <taxon>Hypocreales</taxon>
        <taxon>Hypocreaceae</taxon>
        <taxon>Trichoderma</taxon>
    </lineage>
</organism>